<evidence type="ECO:0000256" key="6">
    <source>
        <dbReference type="SAM" id="Phobius"/>
    </source>
</evidence>
<dbReference type="EMBL" id="JAAQHG020000002">
    <property type="protein sequence ID" value="KAL1590340.1"/>
    <property type="molecule type" value="Genomic_DNA"/>
</dbReference>
<evidence type="ECO:0000256" key="1">
    <source>
        <dbReference type="ARBA" id="ARBA00004141"/>
    </source>
</evidence>
<accession>A0AB34L014</accession>
<dbReference type="PANTHER" id="PTHR33048:SF129">
    <property type="entry name" value="INTEGRAL MEMBRANE PROTEIN-RELATED"/>
    <property type="match status" value="1"/>
</dbReference>
<keyword evidence="3 6" id="KW-1133">Transmembrane helix</keyword>
<protein>
    <recommendedName>
        <fullName evidence="7">Rhodopsin domain-containing protein</fullName>
    </recommendedName>
</protein>
<dbReference type="Pfam" id="PF20684">
    <property type="entry name" value="Fung_rhodopsin"/>
    <property type="match status" value="1"/>
</dbReference>
<keyword evidence="2 6" id="KW-0812">Transmembrane</keyword>
<evidence type="ECO:0000256" key="4">
    <source>
        <dbReference type="ARBA" id="ARBA00023136"/>
    </source>
</evidence>
<evidence type="ECO:0000313" key="9">
    <source>
        <dbReference type="Proteomes" id="UP000803884"/>
    </source>
</evidence>
<keyword evidence="9" id="KW-1185">Reference proteome</keyword>
<evidence type="ECO:0000256" key="2">
    <source>
        <dbReference type="ARBA" id="ARBA00022692"/>
    </source>
</evidence>
<reference evidence="8 9" key="1">
    <citation type="journal article" date="2020" name="Microbiol. Resour. Announc.">
        <title>Draft Genome Sequence of a Cladosporium Species Isolated from the Mesophotic Ascidian Didemnum maculosum.</title>
        <authorList>
            <person name="Gioti A."/>
            <person name="Siaperas R."/>
            <person name="Nikolaivits E."/>
            <person name="Le Goff G."/>
            <person name="Ouazzani J."/>
            <person name="Kotoulas G."/>
            <person name="Topakas E."/>
        </authorList>
    </citation>
    <scope>NUCLEOTIDE SEQUENCE [LARGE SCALE GENOMIC DNA]</scope>
    <source>
        <strain evidence="8 9">TM138-S3</strain>
    </source>
</reference>
<evidence type="ECO:0000256" key="5">
    <source>
        <dbReference type="ARBA" id="ARBA00038359"/>
    </source>
</evidence>
<comment type="similarity">
    <text evidence="5">Belongs to the SAT4 family.</text>
</comment>
<feature type="transmembrane region" description="Helical" evidence="6">
    <location>
        <begin position="142"/>
        <end position="167"/>
    </location>
</feature>
<gene>
    <name evidence="8" type="ORF">WHR41_00635</name>
</gene>
<feature type="transmembrane region" description="Helical" evidence="6">
    <location>
        <begin position="197"/>
        <end position="220"/>
    </location>
</feature>
<feature type="domain" description="Rhodopsin" evidence="7">
    <location>
        <begin position="47"/>
        <end position="240"/>
    </location>
</feature>
<evidence type="ECO:0000259" key="7">
    <source>
        <dbReference type="Pfam" id="PF20684"/>
    </source>
</evidence>
<feature type="transmembrane region" description="Helical" evidence="6">
    <location>
        <begin position="67"/>
        <end position="89"/>
    </location>
</feature>
<name>A0AB34L014_9PEZI</name>
<feature type="transmembrane region" description="Helical" evidence="6">
    <location>
        <begin position="109"/>
        <end position="130"/>
    </location>
</feature>
<organism evidence="8 9">
    <name type="scientific">Cladosporium halotolerans</name>
    <dbReference type="NCBI Taxonomy" id="1052096"/>
    <lineage>
        <taxon>Eukaryota</taxon>
        <taxon>Fungi</taxon>
        <taxon>Dikarya</taxon>
        <taxon>Ascomycota</taxon>
        <taxon>Pezizomycotina</taxon>
        <taxon>Dothideomycetes</taxon>
        <taxon>Dothideomycetidae</taxon>
        <taxon>Cladosporiales</taxon>
        <taxon>Cladosporiaceae</taxon>
        <taxon>Cladosporium</taxon>
    </lineage>
</organism>
<dbReference type="InterPro" id="IPR049326">
    <property type="entry name" value="Rhodopsin_dom_fungi"/>
</dbReference>
<evidence type="ECO:0000256" key="3">
    <source>
        <dbReference type="ARBA" id="ARBA00022989"/>
    </source>
</evidence>
<dbReference type="RefSeq" id="XP_069233445.1">
    <property type="nucleotide sequence ID" value="XM_069369241.1"/>
</dbReference>
<proteinExistence type="inferred from homology"/>
<dbReference type="GeneID" id="96002079"/>
<evidence type="ECO:0000313" key="8">
    <source>
        <dbReference type="EMBL" id="KAL1590340.1"/>
    </source>
</evidence>
<feature type="transmembrane region" description="Helical" evidence="6">
    <location>
        <begin position="27"/>
        <end position="46"/>
    </location>
</feature>
<dbReference type="Proteomes" id="UP000803884">
    <property type="component" value="Unassembled WGS sequence"/>
</dbReference>
<dbReference type="PANTHER" id="PTHR33048">
    <property type="entry name" value="PTH11-LIKE INTEGRAL MEMBRANE PROTEIN (AFU_ORTHOLOGUE AFUA_5G11245)"/>
    <property type="match status" value="1"/>
</dbReference>
<dbReference type="InterPro" id="IPR052337">
    <property type="entry name" value="SAT4-like"/>
</dbReference>
<comment type="subcellular location">
    <subcellularLocation>
        <location evidence="1">Membrane</location>
        <topology evidence="1">Multi-pass membrane protein</topology>
    </subcellularLocation>
</comment>
<dbReference type="GO" id="GO:0016020">
    <property type="term" value="C:membrane"/>
    <property type="evidence" value="ECO:0007669"/>
    <property type="project" value="UniProtKB-SubCell"/>
</dbReference>
<sequence>MGNIQEIPASVLASWPKPNYVDPERRAWMPAFAMIWQVASSVLVWGRFYLRMRRLAGPFGYDDAFMLIAWMSSVTFTACAWVLTAHYGVDRHTWDVNVKLFSGAAMYAWILQVLMLVGSGATKASVLLFYRRLVTGTLARRWRYAIYFALVFHALYLIGITLGYVLVCRPLQAYWLSYDFDWDGEYTCAPAAGLNPVIGVLSIVSDVYAVALPFIILHYYDLDVPRSQKIGLNIIFTLGLL</sequence>
<keyword evidence="4 6" id="KW-0472">Membrane</keyword>
<comment type="caution">
    <text evidence="8">The sequence shown here is derived from an EMBL/GenBank/DDBJ whole genome shotgun (WGS) entry which is preliminary data.</text>
</comment>
<dbReference type="AlphaFoldDB" id="A0AB34L014"/>